<dbReference type="AlphaFoldDB" id="C0XU21"/>
<evidence type="ECO:0000313" key="1">
    <source>
        <dbReference type="EMBL" id="EEI16247.1"/>
    </source>
</evidence>
<sequence>MTDTYPYNTDPDRHRLAWVFFNVPTSPAMDLDAAEALAQHVFDNLGCTAPGTAHDPLVKYDALGGSGAPWEPGRWIKADEDRAPVQATAPVVDVTAMDAAERAAYLAEVQAAVSAAEDADLAASRSQPDAKAGEG</sequence>
<organism evidence="1 2">
    <name type="scientific">Corynebacterium lipophiloflavum (strain ATCC 700352 / DSM 44291 / CCUG 37336 / JCM 10383 / DMMZ 1944)</name>
    <dbReference type="NCBI Taxonomy" id="525263"/>
    <lineage>
        <taxon>Bacteria</taxon>
        <taxon>Bacillati</taxon>
        <taxon>Actinomycetota</taxon>
        <taxon>Actinomycetes</taxon>
        <taxon>Mycobacteriales</taxon>
        <taxon>Corynebacteriaceae</taxon>
        <taxon>Corynebacterium</taxon>
    </lineage>
</organism>
<evidence type="ECO:0000313" key="2">
    <source>
        <dbReference type="Proteomes" id="UP000006196"/>
    </source>
</evidence>
<keyword evidence="2" id="KW-1185">Reference proteome</keyword>
<dbReference type="Pfam" id="PF10910">
    <property type="entry name" value="Phage_gene29"/>
    <property type="match status" value="1"/>
</dbReference>
<comment type="caution">
    <text evidence="1">The sequence shown here is derived from an EMBL/GenBank/DDBJ whole genome shotgun (WGS) entry which is preliminary data.</text>
</comment>
<dbReference type="InterPro" id="IPR021226">
    <property type="entry name" value="Phage_gene29"/>
</dbReference>
<dbReference type="HOGENOM" id="CLU_1988859_0_0_11"/>
<dbReference type="EMBL" id="ACHJ01000160">
    <property type="protein sequence ID" value="EEI16247.1"/>
    <property type="molecule type" value="Genomic_DNA"/>
</dbReference>
<dbReference type="eggNOG" id="ENOG5031MHI">
    <property type="taxonomic scope" value="Bacteria"/>
</dbReference>
<reference evidence="1" key="1">
    <citation type="submission" date="2009-01" db="EMBL/GenBank/DDBJ databases">
        <authorList>
            <person name="Qin X."/>
            <person name="Bachman B."/>
            <person name="Battles P."/>
            <person name="Bell A."/>
            <person name="Bess C."/>
            <person name="Bickham C."/>
            <person name="Chaboub L."/>
            <person name="Chen D."/>
            <person name="Coyle M."/>
            <person name="Deiros D.R."/>
            <person name="Dinh H."/>
            <person name="Forbes L."/>
            <person name="Fowler G."/>
            <person name="Francisco L."/>
            <person name="Fu Q."/>
            <person name="Gubbala S."/>
            <person name="Hale W."/>
            <person name="Han Y."/>
            <person name="Hemphill L."/>
            <person name="Highlander S.K."/>
            <person name="Hirani K."/>
            <person name="Hogues M."/>
            <person name="Jackson L."/>
            <person name="Jakkamsetti A."/>
            <person name="Javaid M."/>
            <person name="Jiang H."/>
            <person name="Korchina V."/>
            <person name="Kovar C."/>
            <person name="Lara F."/>
            <person name="Lee S."/>
            <person name="Mata R."/>
            <person name="Mathew T."/>
            <person name="Moen C."/>
            <person name="Morales K."/>
            <person name="Munidasa M."/>
            <person name="Nazareth L."/>
            <person name="Ngo R."/>
            <person name="Nguyen L."/>
            <person name="Okwuonu G."/>
            <person name="Ongeri F."/>
            <person name="Patil S."/>
            <person name="Petrosino J."/>
            <person name="Pham C."/>
            <person name="Pham P."/>
            <person name="Pu L.-L."/>
            <person name="Puazo M."/>
            <person name="Raj R."/>
            <person name="Reid J."/>
            <person name="Rouhana J."/>
            <person name="Saada N."/>
            <person name="Shang Y."/>
            <person name="Simmons D."/>
            <person name="Thornton R."/>
            <person name="Warren J."/>
            <person name="Weissenberger G."/>
            <person name="Zhang J."/>
            <person name="Zhang L."/>
            <person name="Zhou C."/>
            <person name="Zhu D."/>
            <person name="Muzny D."/>
            <person name="Worley K."/>
            <person name="Gibbs R."/>
        </authorList>
    </citation>
    <scope>NUCLEOTIDE SEQUENCE [LARGE SCALE GENOMIC DNA]</scope>
    <source>
        <strain evidence="1">DSM 44291</strain>
    </source>
</reference>
<gene>
    <name evidence="1" type="ORF">HMPREF0298_1941</name>
</gene>
<dbReference type="Proteomes" id="UP000006196">
    <property type="component" value="Unassembled WGS sequence"/>
</dbReference>
<dbReference type="STRING" id="525263.HMPREF0298_1941"/>
<accession>C0XU21</accession>
<name>C0XU21_CORLD</name>
<protein>
    <submittedName>
        <fullName evidence="1">Uncharacterized protein</fullName>
    </submittedName>
</protein>
<dbReference type="OrthoDB" id="4411254at2"/>
<proteinExistence type="predicted"/>
<dbReference type="RefSeq" id="WP_006839234.1">
    <property type="nucleotide sequence ID" value="NZ_GG667191.1"/>
</dbReference>